<proteinExistence type="inferred from homology"/>
<protein>
    <submittedName>
        <fullName evidence="4">Unannotated protein</fullName>
    </submittedName>
</protein>
<dbReference type="InterPro" id="IPR029044">
    <property type="entry name" value="Nucleotide-diphossugar_trans"/>
</dbReference>
<evidence type="ECO:0000256" key="1">
    <source>
        <dbReference type="ARBA" id="ARBA00006739"/>
    </source>
</evidence>
<gene>
    <name evidence="4" type="ORF">UFOPK2754_02221</name>
</gene>
<dbReference type="SUPFAM" id="SSF53448">
    <property type="entry name" value="Nucleotide-diphospho-sugar transferases"/>
    <property type="match status" value="1"/>
</dbReference>
<evidence type="ECO:0000313" key="4">
    <source>
        <dbReference type="EMBL" id="CAB4758017.1"/>
    </source>
</evidence>
<dbReference type="PANTHER" id="PTHR43179">
    <property type="entry name" value="RHAMNOSYLTRANSFERASE WBBL"/>
    <property type="match status" value="1"/>
</dbReference>
<accession>A0A6J6UHL9</accession>
<dbReference type="CDD" id="cd04186">
    <property type="entry name" value="GT_2_like_c"/>
    <property type="match status" value="1"/>
</dbReference>
<evidence type="ECO:0000256" key="3">
    <source>
        <dbReference type="ARBA" id="ARBA00022679"/>
    </source>
</evidence>
<organism evidence="4">
    <name type="scientific">freshwater metagenome</name>
    <dbReference type="NCBI Taxonomy" id="449393"/>
    <lineage>
        <taxon>unclassified sequences</taxon>
        <taxon>metagenomes</taxon>
        <taxon>ecological metagenomes</taxon>
    </lineage>
</organism>
<keyword evidence="2" id="KW-0328">Glycosyltransferase</keyword>
<dbReference type="AlphaFoldDB" id="A0A6J6UHL9"/>
<dbReference type="EMBL" id="CAEZYR010000093">
    <property type="protein sequence ID" value="CAB4758017.1"/>
    <property type="molecule type" value="Genomic_DNA"/>
</dbReference>
<dbReference type="PANTHER" id="PTHR43179:SF12">
    <property type="entry name" value="GALACTOFURANOSYLTRANSFERASE GLFT2"/>
    <property type="match status" value="1"/>
</dbReference>
<dbReference type="Pfam" id="PF13641">
    <property type="entry name" value="Glyco_tranf_2_3"/>
    <property type="match status" value="1"/>
</dbReference>
<dbReference type="GO" id="GO:0016757">
    <property type="term" value="F:glycosyltransferase activity"/>
    <property type="evidence" value="ECO:0007669"/>
    <property type="project" value="UniProtKB-KW"/>
</dbReference>
<name>A0A6J6UHL9_9ZZZZ</name>
<dbReference type="Gene3D" id="3.90.550.10">
    <property type="entry name" value="Spore Coat Polysaccharide Biosynthesis Protein SpsA, Chain A"/>
    <property type="match status" value="1"/>
</dbReference>
<comment type="similarity">
    <text evidence="1">Belongs to the glycosyltransferase 2 family.</text>
</comment>
<sequence>MSQTATLCYAFGMSTPASAVSARVRVVVLNHNGGERLVRCLDALARTEWPAESLQIVVIDNASTDGSDAAVAISHPAITVEHSPTNAGFPANNLALRDLGDVAYVALVNNDAYVDPGWLAPLVAVLAADASVGAANAMVLFAQTAVPTINNAGVEVLRNGYGRDRGFGSTDLASFAAEADVFGWCGAAVLLRPAYLADVGLFDERFFLYYEDTDLSWRGQLRGWRYRFVPSSIVRHEHAATAGSGSPMQLYYTERNRLLMLVKNAPARLAFAAVLRFPLSAASYALHGNARRAWIHTRAYAGFVGLLVPTLRERRRVRRRQTVDDADVIRMLIDV</sequence>
<evidence type="ECO:0000256" key="2">
    <source>
        <dbReference type="ARBA" id="ARBA00022676"/>
    </source>
</evidence>
<reference evidence="4" key="1">
    <citation type="submission" date="2020-05" db="EMBL/GenBank/DDBJ databases">
        <authorList>
            <person name="Chiriac C."/>
            <person name="Salcher M."/>
            <person name="Ghai R."/>
            <person name="Kavagutti S V."/>
        </authorList>
    </citation>
    <scope>NUCLEOTIDE SEQUENCE</scope>
</reference>
<keyword evidence="3" id="KW-0808">Transferase</keyword>